<evidence type="ECO:0000313" key="3">
    <source>
        <dbReference type="EMBL" id="OMO80460.1"/>
    </source>
</evidence>
<dbReference type="InterPro" id="IPR050354">
    <property type="entry name" value="F-box/kelch-repeat_ARATH"/>
</dbReference>
<comment type="caution">
    <text evidence="3">The sequence shown here is derived from an EMBL/GenBank/DDBJ whole genome shotgun (WGS) entry which is preliminary data.</text>
</comment>
<dbReference type="InterPro" id="IPR057499">
    <property type="entry name" value="Kelch_FKB95"/>
</dbReference>
<feature type="domain" description="FKB95-like N-terminal Kelch" evidence="2">
    <location>
        <begin position="86"/>
        <end position="357"/>
    </location>
</feature>
<sequence>MGRGNRKRNNRKRNGAQGKNLTPATGDGKNLTASTADGKVSEPSLTVAPMASASDQKEKRIFDISSVRGEDNEQILHELPLQEIDNDAAAVGLDSQIYSIGGSCFAVDGSLAEGYGCTDGCNGGSHTSVFCVEVNGQANNKEWKPCPPMNIGRESPLACAVNGKIYVFGGARFGPFIGEVYDPVKEEWECLPPLEEFSAQSRIAPINVVLDDPKDATNKLILVHIREAKPLYAYNVRRNKWELLDEKFGPGPLYGRRPTSPVYGMSPTNAVVDNVLYCYSTTTSRWRFYAYDFKGKKWHNARSIPKSHQFHQTIDDNYDQYPSLFHLEGNTLCFLWSYPLFRGETRDVSIGCAKFTIGNDKFSLTQERVGHFDHEVHACGQVRYVLL</sequence>
<dbReference type="PANTHER" id="PTHR24414:SF199">
    <property type="entry name" value="F-BOX_KELCH-REPEAT PROTEIN SKIP6-LIKE"/>
    <property type="match status" value="1"/>
</dbReference>
<accession>A0A1R3ID23</accession>
<name>A0A1R3ID23_9ROSI</name>
<protein>
    <submittedName>
        <fullName evidence="3">Kelch repeat type 1</fullName>
    </submittedName>
</protein>
<evidence type="ECO:0000313" key="4">
    <source>
        <dbReference type="Proteomes" id="UP000187203"/>
    </source>
</evidence>
<gene>
    <name evidence="3" type="ORF">COLO4_24092</name>
</gene>
<dbReference type="PANTHER" id="PTHR24414">
    <property type="entry name" value="F-BOX/KELCH-REPEAT PROTEIN SKIP4"/>
    <property type="match status" value="1"/>
</dbReference>
<evidence type="ECO:0000256" key="1">
    <source>
        <dbReference type="SAM" id="MobiDB-lite"/>
    </source>
</evidence>
<dbReference type="InterPro" id="IPR015915">
    <property type="entry name" value="Kelch-typ_b-propeller"/>
</dbReference>
<dbReference type="OrthoDB" id="1480588at2759"/>
<dbReference type="Pfam" id="PF25210">
    <property type="entry name" value="Kelch_FKB95"/>
    <property type="match status" value="1"/>
</dbReference>
<dbReference type="AlphaFoldDB" id="A0A1R3ID23"/>
<dbReference type="EMBL" id="AWUE01018429">
    <property type="protein sequence ID" value="OMO80460.1"/>
    <property type="molecule type" value="Genomic_DNA"/>
</dbReference>
<feature type="compositionally biased region" description="Basic residues" evidence="1">
    <location>
        <begin position="1"/>
        <end position="14"/>
    </location>
</feature>
<dbReference type="Gene3D" id="2.120.10.80">
    <property type="entry name" value="Kelch-type beta propeller"/>
    <property type="match status" value="1"/>
</dbReference>
<proteinExistence type="predicted"/>
<feature type="region of interest" description="Disordered" evidence="1">
    <location>
        <begin position="1"/>
        <end position="43"/>
    </location>
</feature>
<dbReference type="Proteomes" id="UP000187203">
    <property type="component" value="Unassembled WGS sequence"/>
</dbReference>
<organism evidence="3 4">
    <name type="scientific">Corchorus olitorius</name>
    <dbReference type="NCBI Taxonomy" id="93759"/>
    <lineage>
        <taxon>Eukaryota</taxon>
        <taxon>Viridiplantae</taxon>
        <taxon>Streptophyta</taxon>
        <taxon>Embryophyta</taxon>
        <taxon>Tracheophyta</taxon>
        <taxon>Spermatophyta</taxon>
        <taxon>Magnoliopsida</taxon>
        <taxon>eudicotyledons</taxon>
        <taxon>Gunneridae</taxon>
        <taxon>Pentapetalae</taxon>
        <taxon>rosids</taxon>
        <taxon>malvids</taxon>
        <taxon>Malvales</taxon>
        <taxon>Malvaceae</taxon>
        <taxon>Grewioideae</taxon>
        <taxon>Apeibeae</taxon>
        <taxon>Corchorus</taxon>
    </lineage>
</organism>
<reference evidence="4" key="1">
    <citation type="submission" date="2013-09" db="EMBL/GenBank/DDBJ databases">
        <title>Corchorus olitorius genome sequencing.</title>
        <authorList>
            <person name="Alam M."/>
            <person name="Haque M.S."/>
            <person name="Islam M.S."/>
            <person name="Emdad E.M."/>
            <person name="Islam M.M."/>
            <person name="Ahmed B."/>
            <person name="Halim A."/>
            <person name="Hossen Q.M.M."/>
            <person name="Hossain M.Z."/>
            <person name="Ahmed R."/>
            <person name="Khan M.M."/>
            <person name="Islam R."/>
            <person name="Rashid M.M."/>
            <person name="Khan S.A."/>
            <person name="Rahman M.S."/>
            <person name="Alam M."/>
            <person name="Yahiya A.S."/>
            <person name="Khan M.S."/>
            <person name="Azam M.S."/>
            <person name="Haque T."/>
            <person name="Lashkar M.Z.H."/>
            <person name="Akhand A.I."/>
            <person name="Morshed G."/>
            <person name="Roy S."/>
            <person name="Uddin K.S."/>
            <person name="Rabeya T."/>
            <person name="Hossain A.S."/>
            <person name="Chowdhury A."/>
            <person name="Snigdha A.R."/>
            <person name="Mortoza M.S."/>
            <person name="Matin S.A."/>
            <person name="Hoque S.M.E."/>
            <person name="Islam M.K."/>
            <person name="Roy D.K."/>
            <person name="Haider R."/>
            <person name="Moosa M.M."/>
            <person name="Elias S.M."/>
            <person name="Hasan A.M."/>
            <person name="Jahan S."/>
            <person name="Shafiuddin M."/>
            <person name="Mahmood N."/>
            <person name="Shommy N.S."/>
        </authorList>
    </citation>
    <scope>NUCLEOTIDE SEQUENCE [LARGE SCALE GENOMIC DNA]</scope>
    <source>
        <strain evidence="4">cv. O-4</strain>
    </source>
</reference>
<dbReference type="SUPFAM" id="SSF117281">
    <property type="entry name" value="Kelch motif"/>
    <property type="match status" value="1"/>
</dbReference>
<evidence type="ECO:0000259" key="2">
    <source>
        <dbReference type="Pfam" id="PF25210"/>
    </source>
</evidence>
<keyword evidence="4" id="KW-1185">Reference proteome</keyword>